<dbReference type="InterPro" id="IPR001611">
    <property type="entry name" value="Leu-rich_rpt"/>
</dbReference>
<dbReference type="GO" id="GO:0016020">
    <property type="term" value="C:membrane"/>
    <property type="evidence" value="ECO:0007669"/>
    <property type="project" value="UniProtKB-SubCell"/>
</dbReference>
<evidence type="ECO:0000313" key="7">
    <source>
        <dbReference type="EMBL" id="KAK6942602.1"/>
    </source>
</evidence>
<keyword evidence="6" id="KW-0325">Glycoprotein</keyword>
<dbReference type="Gene3D" id="3.80.10.10">
    <property type="entry name" value="Ribonuclease Inhibitor"/>
    <property type="match status" value="1"/>
</dbReference>
<dbReference type="PANTHER" id="PTHR48063:SF90">
    <property type="entry name" value="OS11G0565920 PROTEIN"/>
    <property type="match status" value="1"/>
</dbReference>
<comment type="caution">
    <text evidence="7">The sequence shown here is derived from an EMBL/GenBank/DDBJ whole genome shotgun (WGS) entry which is preliminary data.</text>
</comment>
<keyword evidence="4" id="KW-1133">Transmembrane helix</keyword>
<keyword evidence="5" id="KW-0472">Membrane</keyword>
<dbReference type="AlphaFoldDB" id="A0AAN8ZM67"/>
<organism evidence="7 8">
    <name type="scientific">Dillenia turbinata</name>
    <dbReference type="NCBI Taxonomy" id="194707"/>
    <lineage>
        <taxon>Eukaryota</taxon>
        <taxon>Viridiplantae</taxon>
        <taxon>Streptophyta</taxon>
        <taxon>Embryophyta</taxon>
        <taxon>Tracheophyta</taxon>
        <taxon>Spermatophyta</taxon>
        <taxon>Magnoliopsida</taxon>
        <taxon>eudicotyledons</taxon>
        <taxon>Gunneridae</taxon>
        <taxon>Pentapetalae</taxon>
        <taxon>Dilleniales</taxon>
        <taxon>Dilleniaceae</taxon>
        <taxon>Dillenia</taxon>
    </lineage>
</organism>
<dbReference type="EMBL" id="JBAMMX010000004">
    <property type="protein sequence ID" value="KAK6942602.1"/>
    <property type="molecule type" value="Genomic_DNA"/>
</dbReference>
<comment type="subcellular location">
    <subcellularLocation>
        <location evidence="1">Membrane</location>
        <topology evidence="1">Single-pass type I membrane protein</topology>
    </subcellularLocation>
</comment>
<evidence type="ECO:0000256" key="4">
    <source>
        <dbReference type="ARBA" id="ARBA00022989"/>
    </source>
</evidence>
<sequence length="202" mass="22593">MWLSPLSNLEYLNIEFVQYPYGSAFEWLDIVEKFSSLMHLALPSCGPPRYIPPSPSFNTNSTIKIPPITFLDLSGNQLSSEVFSWILKFSSTLVLVNLGSNQLQGSIPEAFGNMEFLQHFDLSYNHLEGRIPSLRNILCLQILDLSTNNLSSPLLDYQELCVGKIVLKVPAVKRVPLPLFYATIISNIIKANSSKKLPDMGS</sequence>
<dbReference type="InterPro" id="IPR046956">
    <property type="entry name" value="RLP23-like"/>
</dbReference>
<keyword evidence="3" id="KW-0732">Signal</keyword>
<evidence type="ECO:0000256" key="6">
    <source>
        <dbReference type="ARBA" id="ARBA00023180"/>
    </source>
</evidence>
<keyword evidence="8" id="KW-1185">Reference proteome</keyword>
<keyword evidence="2" id="KW-0812">Transmembrane</keyword>
<dbReference type="PANTHER" id="PTHR48063">
    <property type="entry name" value="LRR RECEPTOR-LIKE KINASE"/>
    <property type="match status" value="1"/>
</dbReference>
<proteinExistence type="predicted"/>
<dbReference type="InterPro" id="IPR032675">
    <property type="entry name" value="LRR_dom_sf"/>
</dbReference>
<name>A0AAN8ZM67_9MAGN</name>
<evidence type="ECO:0000256" key="2">
    <source>
        <dbReference type="ARBA" id="ARBA00022692"/>
    </source>
</evidence>
<gene>
    <name evidence="7" type="ORF">RJ641_027979</name>
</gene>
<dbReference type="SUPFAM" id="SSF52058">
    <property type="entry name" value="L domain-like"/>
    <property type="match status" value="1"/>
</dbReference>
<evidence type="ECO:0000256" key="5">
    <source>
        <dbReference type="ARBA" id="ARBA00023136"/>
    </source>
</evidence>
<evidence type="ECO:0000313" key="8">
    <source>
        <dbReference type="Proteomes" id="UP001370490"/>
    </source>
</evidence>
<reference evidence="7 8" key="1">
    <citation type="submission" date="2023-12" db="EMBL/GenBank/DDBJ databases">
        <title>A high-quality genome assembly for Dillenia turbinata (Dilleniales).</title>
        <authorList>
            <person name="Chanderbali A."/>
        </authorList>
    </citation>
    <scope>NUCLEOTIDE SEQUENCE [LARGE SCALE GENOMIC DNA]</scope>
    <source>
        <strain evidence="7">LSX21</strain>
        <tissue evidence="7">Leaf</tissue>
    </source>
</reference>
<accession>A0AAN8ZM67</accession>
<evidence type="ECO:0000256" key="1">
    <source>
        <dbReference type="ARBA" id="ARBA00004479"/>
    </source>
</evidence>
<protein>
    <submittedName>
        <fullName evidence="7">Uncharacterized protein</fullName>
    </submittedName>
</protein>
<dbReference type="Pfam" id="PF00560">
    <property type="entry name" value="LRR_1"/>
    <property type="match status" value="3"/>
</dbReference>
<dbReference type="Proteomes" id="UP001370490">
    <property type="component" value="Unassembled WGS sequence"/>
</dbReference>
<evidence type="ECO:0000256" key="3">
    <source>
        <dbReference type="ARBA" id="ARBA00022729"/>
    </source>
</evidence>